<dbReference type="AlphaFoldDB" id="A0A0U5FE84"/>
<sequence length="61" mass="6631">MVCNPLLVGRSGRHAFLLGRYANLVIGISASPLYGVDRDARCNGSPFSSMPRPACFTYPQE</sequence>
<comment type="caution">
    <text evidence="1">The sequence shown here is derived from an EMBL/GenBank/DDBJ whole genome shotgun (WGS) entry which is preliminary data.</text>
</comment>
<accession>A0A0U5FE84</accession>
<gene>
    <name evidence="1" type="ORF">XAC3562_450007</name>
</gene>
<name>A0A0U5FE84_XANCI</name>
<dbReference type="EMBL" id="CCXZ01000139">
    <property type="protein sequence ID" value="CEG16589.1"/>
    <property type="molecule type" value="Genomic_DNA"/>
</dbReference>
<organism evidence="1 2">
    <name type="scientific">Xanthomonas citri pv. citri</name>
    <dbReference type="NCBI Taxonomy" id="611301"/>
    <lineage>
        <taxon>Bacteria</taxon>
        <taxon>Pseudomonadati</taxon>
        <taxon>Pseudomonadota</taxon>
        <taxon>Gammaproteobacteria</taxon>
        <taxon>Lysobacterales</taxon>
        <taxon>Lysobacteraceae</taxon>
        <taxon>Xanthomonas</taxon>
    </lineage>
</organism>
<keyword evidence="2" id="KW-1185">Reference proteome</keyword>
<proteinExistence type="predicted"/>
<protein>
    <submittedName>
        <fullName evidence="1">Uncharacterized protein</fullName>
    </submittedName>
</protein>
<evidence type="ECO:0000313" key="2">
    <source>
        <dbReference type="Proteomes" id="UP000052230"/>
    </source>
</evidence>
<reference evidence="1 2" key="1">
    <citation type="submission" date="2014-09" db="EMBL/GenBank/DDBJ databases">
        <authorList>
            <person name="Regsiter A."/>
        </authorList>
    </citation>
    <scope>NUCLEOTIDE SEQUENCE [LARGE SCALE GENOMIC DNA]</scope>
</reference>
<evidence type="ECO:0000313" key="1">
    <source>
        <dbReference type="EMBL" id="CEG16589.1"/>
    </source>
</evidence>
<dbReference type="Proteomes" id="UP000052230">
    <property type="component" value="Unassembled WGS sequence"/>
</dbReference>